<protein>
    <submittedName>
        <fullName evidence="2">Uncharacterized protein</fullName>
    </submittedName>
</protein>
<feature type="compositionally biased region" description="Basic and acidic residues" evidence="1">
    <location>
        <begin position="102"/>
        <end position="114"/>
    </location>
</feature>
<dbReference type="Proteomes" id="UP001266305">
    <property type="component" value="Unassembled WGS sequence"/>
</dbReference>
<evidence type="ECO:0000313" key="2">
    <source>
        <dbReference type="EMBL" id="KAK2121737.1"/>
    </source>
</evidence>
<proteinExistence type="predicted"/>
<evidence type="ECO:0000256" key="1">
    <source>
        <dbReference type="SAM" id="MobiDB-lite"/>
    </source>
</evidence>
<accession>A0ABQ9WJA7</accession>
<comment type="caution">
    <text evidence="2">The sequence shown here is derived from an EMBL/GenBank/DDBJ whole genome shotgun (WGS) entry which is preliminary data.</text>
</comment>
<feature type="region of interest" description="Disordered" evidence="1">
    <location>
        <begin position="40"/>
        <end position="133"/>
    </location>
</feature>
<reference evidence="2 3" key="1">
    <citation type="submission" date="2023-05" db="EMBL/GenBank/DDBJ databases">
        <title>B98-5 Cell Line De Novo Hybrid Assembly: An Optical Mapping Approach.</title>
        <authorList>
            <person name="Kananen K."/>
            <person name="Auerbach J.A."/>
            <person name="Kautto E."/>
            <person name="Blachly J.S."/>
        </authorList>
    </citation>
    <scope>NUCLEOTIDE SEQUENCE [LARGE SCALE GENOMIC DNA]</scope>
    <source>
        <strain evidence="2">B95-8</strain>
        <tissue evidence="2">Cell line</tissue>
    </source>
</reference>
<gene>
    <name evidence="2" type="ORF">P7K49_003123</name>
</gene>
<name>A0ABQ9WJA7_SAGOE</name>
<organism evidence="2 3">
    <name type="scientific">Saguinus oedipus</name>
    <name type="common">Cotton-top tamarin</name>
    <name type="synonym">Oedipomidas oedipus</name>
    <dbReference type="NCBI Taxonomy" id="9490"/>
    <lineage>
        <taxon>Eukaryota</taxon>
        <taxon>Metazoa</taxon>
        <taxon>Chordata</taxon>
        <taxon>Craniata</taxon>
        <taxon>Vertebrata</taxon>
        <taxon>Euteleostomi</taxon>
        <taxon>Mammalia</taxon>
        <taxon>Eutheria</taxon>
        <taxon>Euarchontoglires</taxon>
        <taxon>Primates</taxon>
        <taxon>Haplorrhini</taxon>
        <taxon>Platyrrhini</taxon>
        <taxon>Cebidae</taxon>
        <taxon>Callitrichinae</taxon>
        <taxon>Saguinus</taxon>
    </lineage>
</organism>
<sequence length="222" mass="24164">MAESPQTPGSGPVGLEWRGSHGVLRVERAALFLLLQVLTPLDENDLEEDVDSEPAEIEGEAAEDGDPGDTGAELDDDQPWADSPSEADRELHLQCPANTEEPELRAPDDVEKPISPKQHKRGEPVGNGRNSFQHSYKSHVCTRVTQRPATPEQSRGAHCPQGAGSSLPFLLRLASLCHRLLQMLWPTALSLCGLSLGEGKRCVPKLCLQGLQVEEAHTLTWC</sequence>
<keyword evidence="3" id="KW-1185">Reference proteome</keyword>
<feature type="compositionally biased region" description="Acidic residues" evidence="1">
    <location>
        <begin position="42"/>
        <end position="79"/>
    </location>
</feature>
<evidence type="ECO:0000313" key="3">
    <source>
        <dbReference type="Proteomes" id="UP001266305"/>
    </source>
</evidence>
<dbReference type="EMBL" id="JASSZA010000001">
    <property type="protein sequence ID" value="KAK2121737.1"/>
    <property type="molecule type" value="Genomic_DNA"/>
</dbReference>